<dbReference type="Proteomes" id="UP000762676">
    <property type="component" value="Unassembled WGS sequence"/>
</dbReference>
<proteinExistence type="predicted"/>
<reference evidence="1 2" key="1">
    <citation type="journal article" date="2021" name="Elife">
        <title>Chloroplast acquisition without the gene transfer in kleptoplastic sea slugs, Plakobranchus ocellatus.</title>
        <authorList>
            <person name="Maeda T."/>
            <person name="Takahashi S."/>
            <person name="Yoshida T."/>
            <person name="Shimamura S."/>
            <person name="Takaki Y."/>
            <person name="Nagai Y."/>
            <person name="Toyoda A."/>
            <person name="Suzuki Y."/>
            <person name="Arimoto A."/>
            <person name="Ishii H."/>
            <person name="Satoh N."/>
            <person name="Nishiyama T."/>
            <person name="Hasebe M."/>
            <person name="Maruyama T."/>
            <person name="Minagawa J."/>
            <person name="Obokata J."/>
            <person name="Shigenobu S."/>
        </authorList>
    </citation>
    <scope>NUCLEOTIDE SEQUENCE [LARGE SCALE GENOMIC DNA]</scope>
</reference>
<gene>
    <name evidence="1" type="ORF">ElyMa_002156800</name>
</gene>
<dbReference type="EMBL" id="BMAT01004477">
    <property type="protein sequence ID" value="GFR74204.1"/>
    <property type="molecule type" value="Genomic_DNA"/>
</dbReference>
<keyword evidence="2" id="KW-1185">Reference proteome</keyword>
<name>A0AAV4FLV1_9GAST</name>
<accession>A0AAV4FLV1</accession>
<comment type="caution">
    <text evidence="1">The sequence shown here is derived from an EMBL/GenBank/DDBJ whole genome shotgun (WGS) entry which is preliminary data.</text>
</comment>
<evidence type="ECO:0008006" key="3">
    <source>
        <dbReference type="Google" id="ProtNLM"/>
    </source>
</evidence>
<protein>
    <recommendedName>
        <fullName evidence="3">Domain of unknown function with conserved HDNR motif domain-containing protein</fullName>
    </recommendedName>
</protein>
<evidence type="ECO:0000313" key="1">
    <source>
        <dbReference type="EMBL" id="GFR74204.1"/>
    </source>
</evidence>
<dbReference type="AlphaFoldDB" id="A0AAV4FLV1"/>
<sequence>MAYFDATNLHALPLRHGVKGHEPAAILFPHGPRWSWRYQRNTLSDRLENRFMYQDEGPPLYQLRGAHFNMYATPPRTDHHDFCRSFHYEPRQYNAPSYRNGALTFPPGPPPAQVARFKALLPPVKKEPQCEKLQIPNRPDPPSVKSWDKYRYLPGPPTETLMYGRPQAWQSGKCPTQA</sequence>
<organism evidence="1 2">
    <name type="scientific">Elysia marginata</name>
    <dbReference type="NCBI Taxonomy" id="1093978"/>
    <lineage>
        <taxon>Eukaryota</taxon>
        <taxon>Metazoa</taxon>
        <taxon>Spiralia</taxon>
        <taxon>Lophotrochozoa</taxon>
        <taxon>Mollusca</taxon>
        <taxon>Gastropoda</taxon>
        <taxon>Heterobranchia</taxon>
        <taxon>Euthyneura</taxon>
        <taxon>Panpulmonata</taxon>
        <taxon>Sacoglossa</taxon>
        <taxon>Placobranchoidea</taxon>
        <taxon>Plakobranchidae</taxon>
        <taxon>Elysia</taxon>
    </lineage>
</organism>
<evidence type="ECO:0000313" key="2">
    <source>
        <dbReference type="Proteomes" id="UP000762676"/>
    </source>
</evidence>